<evidence type="ECO:0000259" key="1">
    <source>
        <dbReference type="Pfam" id="PF00534"/>
    </source>
</evidence>
<proteinExistence type="predicted"/>
<dbReference type="PANTHER" id="PTHR45947">
    <property type="entry name" value="SULFOQUINOVOSYL TRANSFERASE SQD2"/>
    <property type="match status" value="1"/>
</dbReference>
<dbReference type="EMBL" id="MFCP01000022">
    <property type="protein sequence ID" value="OGE28089.1"/>
    <property type="molecule type" value="Genomic_DNA"/>
</dbReference>
<dbReference type="Gene3D" id="3.40.50.2000">
    <property type="entry name" value="Glycogen Phosphorylase B"/>
    <property type="match status" value="2"/>
</dbReference>
<comment type="caution">
    <text evidence="2">The sequence shown here is derived from an EMBL/GenBank/DDBJ whole genome shotgun (WGS) entry which is preliminary data.</text>
</comment>
<feature type="domain" description="Glycosyl transferase family 1" evidence="1">
    <location>
        <begin position="194"/>
        <end position="357"/>
    </location>
</feature>
<dbReference type="Proteomes" id="UP000177555">
    <property type="component" value="Unassembled WGS sequence"/>
</dbReference>
<dbReference type="Pfam" id="PF00534">
    <property type="entry name" value="Glycos_transf_1"/>
    <property type="match status" value="1"/>
</dbReference>
<protein>
    <recommendedName>
        <fullName evidence="1">Glycosyl transferase family 1 domain-containing protein</fullName>
    </recommendedName>
</protein>
<dbReference type="AlphaFoldDB" id="A0A1F5JHM2"/>
<name>A0A1F5JHM2_9BACT</name>
<dbReference type="GO" id="GO:0016757">
    <property type="term" value="F:glycosyltransferase activity"/>
    <property type="evidence" value="ECO:0007669"/>
    <property type="project" value="InterPro"/>
</dbReference>
<dbReference type="SUPFAM" id="SSF53756">
    <property type="entry name" value="UDP-Glycosyltransferase/glycogen phosphorylase"/>
    <property type="match status" value="1"/>
</dbReference>
<evidence type="ECO:0000313" key="2">
    <source>
        <dbReference type="EMBL" id="OGE28089.1"/>
    </source>
</evidence>
<dbReference type="InterPro" id="IPR050194">
    <property type="entry name" value="Glycosyltransferase_grp1"/>
</dbReference>
<sequence length="376" mass="42879">MKVAFAHDYLREYGGAERVLEALLEIFPDAPVYTAYVNLDSMGANGKRLKSWDIRASWFQKFPFANRLLSPFRIFGPMMFESFDLSEYDLVISSSSATHLAKSVITKPETLHISYIHTPPRFLYGYVTSFNYKKNWWTRIGGEIINHFMRIYDFEVSQRPDILVANSRNVQARIKKFYRRDSVVIYPPVDLSEFKIQSSKFKAKRDYFLVLSRLVRGKGVEVVVEACGKLGLSLKVAGAGPELDSLKFKVQSAKWKTIEFLGWISDEERVRLLQNAKALIVASEDEDFGITSIEAQAAGTPVIAPKSGGFLETVIDGQTGLLYGGPGMVTVESLVRLLREFREDQFSAEILRKNAERFSKERFKREILELIEKHLS</sequence>
<gene>
    <name evidence="2" type="ORF">A2867_01270</name>
</gene>
<evidence type="ECO:0000313" key="3">
    <source>
        <dbReference type="Proteomes" id="UP000177555"/>
    </source>
</evidence>
<organism evidence="2 3">
    <name type="scientific">Candidatus Daviesbacteria bacterium RIFCSPHIGHO2_01_FULL_40_11</name>
    <dbReference type="NCBI Taxonomy" id="1797762"/>
    <lineage>
        <taxon>Bacteria</taxon>
        <taxon>Candidatus Daviesiibacteriota</taxon>
    </lineage>
</organism>
<dbReference type="InterPro" id="IPR001296">
    <property type="entry name" value="Glyco_trans_1"/>
</dbReference>
<reference evidence="2 3" key="1">
    <citation type="journal article" date="2016" name="Nat. Commun.">
        <title>Thousands of microbial genomes shed light on interconnected biogeochemical processes in an aquifer system.</title>
        <authorList>
            <person name="Anantharaman K."/>
            <person name="Brown C.T."/>
            <person name="Hug L.A."/>
            <person name="Sharon I."/>
            <person name="Castelle C.J."/>
            <person name="Probst A.J."/>
            <person name="Thomas B.C."/>
            <person name="Singh A."/>
            <person name="Wilkins M.J."/>
            <person name="Karaoz U."/>
            <person name="Brodie E.L."/>
            <person name="Williams K.H."/>
            <person name="Hubbard S.S."/>
            <person name="Banfield J.F."/>
        </authorList>
    </citation>
    <scope>NUCLEOTIDE SEQUENCE [LARGE SCALE GENOMIC DNA]</scope>
</reference>
<accession>A0A1F5JHM2</accession>
<dbReference type="PANTHER" id="PTHR45947:SF3">
    <property type="entry name" value="SULFOQUINOVOSYL TRANSFERASE SQD2"/>
    <property type="match status" value="1"/>
</dbReference>